<evidence type="ECO:0000313" key="5">
    <source>
        <dbReference type="EMBL" id="GBP51353.1"/>
    </source>
</evidence>
<accession>A0A4C1WK05</accession>
<dbReference type="SMART" id="SM00612">
    <property type="entry name" value="Kelch"/>
    <property type="match status" value="3"/>
</dbReference>
<feature type="domain" description="BTB" evidence="4">
    <location>
        <begin position="29"/>
        <end position="96"/>
    </location>
</feature>
<dbReference type="SMART" id="SM00875">
    <property type="entry name" value="BACK"/>
    <property type="match status" value="1"/>
</dbReference>
<keyword evidence="3" id="KW-0009">Actin-binding</keyword>
<dbReference type="AlphaFoldDB" id="A0A4C1WK05"/>
<sequence length="409" mass="45813">MDFHDNEVLLSSKNAAANFEEFRQNMKFLDVTLQSGHAIVKAHRAVLAAASPYFEAVFNASLKDNNEDLVNVPDIPPALLPSLIEFIYTGHVTIKSSTVRELMVAAHMLHLEDLVKGCARYLKMQCDASNALSLLSFAEKLTCSEFTEYVLAYIGDYWENIILGKDFLELSLSLFIKILSSAKFTVEDELEVLRAVVRWLEHKPAARTPYCAELIRLLRLRRVPLQALEAVWREVGDPWLLKTLRRCSMITLAQVVNARARSCCAFYVVGHSDYCKMNLVFKYDIYRKVWKVVVPMDTHRRCAGVAALGGLLYVVGGRTNNIPVASGSVYDPVTNKWSPIADMDNARSEYNLVSLKGKLYAMGGDDGVRRLSSIEVYDPAADEWSPAGHLPRHSFRLLHYSVATACNGG</sequence>
<dbReference type="SUPFAM" id="SSF117281">
    <property type="entry name" value="Kelch motif"/>
    <property type="match status" value="1"/>
</dbReference>
<dbReference type="InterPro" id="IPR015915">
    <property type="entry name" value="Kelch-typ_b-propeller"/>
</dbReference>
<dbReference type="PROSITE" id="PS50097">
    <property type="entry name" value="BTB"/>
    <property type="match status" value="1"/>
</dbReference>
<evidence type="ECO:0000256" key="2">
    <source>
        <dbReference type="ARBA" id="ARBA00022737"/>
    </source>
</evidence>
<dbReference type="Pfam" id="PF00651">
    <property type="entry name" value="BTB"/>
    <property type="match status" value="1"/>
</dbReference>
<evidence type="ECO:0000259" key="4">
    <source>
        <dbReference type="PROSITE" id="PS50097"/>
    </source>
</evidence>
<dbReference type="EMBL" id="BGZK01000579">
    <property type="protein sequence ID" value="GBP51353.1"/>
    <property type="molecule type" value="Genomic_DNA"/>
</dbReference>
<dbReference type="Gene3D" id="1.25.40.420">
    <property type="match status" value="1"/>
</dbReference>
<dbReference type="Gene3D" id="2.120.10.80">
    <property type="entry name" value="Kelch-type beta propeller"/>
    <property type="match status" value="1"/>
</dbReference>
<dbReference type="Pfam" id="PF07707">
    <property type="entry name" value="BACK"/>
    <property type="match status" value="1"/>
</dbReference>
<protein>
    <submittedName>
        <fullName evidence="5">Actin-binding protein IPP</fullName>
    </submittedName>
</protein>
<keyword evidence="1" id="KW-0880">Kelch repeat</keyword>
<dbReference type="Proteomes" id="UP000299102">
    <property type="component" value="Unassembled WGS sequence"/>
</dbReference>
<dbReference type="OrthoDB" id="10249567at2759"/>
<dbReference type="SMART" id="SM00225">
    <property type="entry name" value="BTB"/>
    <property type="match status" value="1"/>
</dbReference>
<name>A0A4C1WK05_EUMVA</name>
<comment type="caution">
    <text evidence="5">The sequence shown here is derived from an EMBL/GenBank/DDBJ whole genome shotgun (WGS) entry which is preliminary data.</text>
</comment>
<keyword evidence="6" id="KW-1185">Reference proteome</keyword>
<dbReference type="PANTHER" id="PTHR24412">
    <property type="entry name" value="KELCH PROTEIN"/>
    <property type="match status" value="1"/>
</dbReference>
<gene>
    <name evidence="5" type="primary">IPP</name>
    <name evidence="5" type="ORF">EVAR_34139_1</name>
</gene>
<dbReference type="SUPFAM" id="SSF54695">
    <property type="entry name" value="POZ domain"/>
    <property type="match status" value="1"/>
</dbReference>
<keyword evidence="2" id="KW-0677">Repeat</keyword>
<evidence type="ECO:0000313" key="6">
    <source>
        <dbReference type="Proteomes" id="UP000299102"/>
    </source>
</evidence>
<evidence type="ECO:0000256" key="1">
    <source>
        <dbReference type="ARBA" id="ARBA00022441"/>
    </source>
</evidence>
<dbReference type="InterPro" id="IPR000210">
    <property type="entry name" value="BTB/POZ_dom"/>
</dbReference>
<dbReference type="Pfam" id="PF01344">
    <property type="entry name" value="Kelch_1"/>
    <property type="match status" value="2"/>
</dbReference>
<dbReference type="STRING" id="151549.A0A4C1WK05"/>
<dbReference type="GO" id="GO:0003779">
    <property type="term" value="F:actin binding"/>
    <property type="evidence" value="ECO:0007669"/>
    <property type="project" value="UniProtKB-KW"/>
</dbReference>
<dbReference type="PANTHER" id="PTHR24412:SF441">
    <property type="entry name" value="KELCH-LIKE PROTEIN 28"/>
    <property type="match status" value="1"/>
</dbReference>
<proteinExistence type="predicted"/>
<dbReference type="InterPro" id="IPR006652">
    <property type="entry name" value="Kelch_1"/>
</dbReference>
<evidence type="ECO:0000256" key="3">
    <source>
        <dbReference type="ARBA" id="ARBA00023203"/>
    </source>
</evidence>
<reference evidence="5 6" key="1">
    <citation type="journal article" date="2019" name="Commun. Biol.">
        <title>The bagworm genome reveals a unique fibroin gene that provides high tensile strength.</title>
        <authorList>
            <person name="Kono N."/>
            <person name="Nakamura H."/>
            <person name="Ohtoshi R."/>
            <person name="Tomita M."/>
            <person name="Numata K."/>
            <person name="Arakawa K."/>
        </authorList>
    </citation>
    <scope>NUCLEOTIDE SEQUENCE [LARGE SCALE GENOMIC DNA]</scope>
</reference>
<dbReference type="InterPro" id="IPR011333">
    <property type="entry name" value="SKP1/BTB/POZ_sf"/>
</dbReference>
<dbReference type="Gene3D" id="3.30.710.10">
    <property type="entry name" value="Potassium Channel Kv1.1, Chain A"/>
    <property type="match status" value="1"/>
</dbReference>
<dbReference type="InterPro" id="IPR011705">
    <property type="entry name" value="BACK"/>
</dbReference>
<organism evidence="5 6">
    <name type="scientific">Eumeta variegata</name>
    <name type="common">Bagworm moth</name>
    <name type="synonym">Eumeta japonica</name>
    <dbReference type="NCBI Taxonomy" id="151549"/>
    <lineage>
        <taxon>Eukaryota</taxon>
        <taxon>Metazoa</taxon>
        <taxon>Ecdysozoa</taxon>
        <taxon>Arthropoda</taxon>
        <taxon>Hexapoda</taxon>
        <taxon>Insecta</taxon>
        <taxon>Pterygota</taxon>
        <taxon>Neoptera</taxon>
        <taxon>Endopterygota</taxon>
        <taxon>Lepidoptera</taxon>
        <taxon>Glossata</taxon>
        <taxon>Ditrysia</taxon>
        <taxon>Tineoidea</taxon>
        <taxon>Psychidae</taxon>
        <taxon>Oiketicinae</taxon>
        <taxon>Eumeta</taxon>
    </lineage>
</organism>